<keyword evidence="3" id="KW-1185">Reference proteome</keyword>
<keyword evidence="1" id="KW-0812">Transmembrane</keyword>
<dbReference type="OMA" id="KWVPSPP"/>
<reference evidence="2 3" key="1">
    <citation type="journal article" date="2018" name="Nat. Genet.">
        <title>The Rosa genome provides new insights in the design of modern roses.</title>
        <authorList>
            <person name="Bendahmane M."/>
        </authorList>
    </citation>
    <scope>NUCLEOTIDE SEQUENCE [LARGE SCALE GENOMIC DNA]</scope>
    <source>
        <strain evidence="3">cv. Old Blush</strain>
    </source>
</reference>
<evidence type="ECO:0000313" key="3">
    <source>
        <dbReference type="Proteomes" id="UP000238479"/>
    </source>
</evidence>
<comment type="caution">
    <text evidence="2">The sequence shown here is derived from an EMBL/GenBank/DDBJ whole genome shotgun (WGS) entry which is preliminary data.</text>
</comment>
<name>A0A2P6RWU0_ROSCH</name>
<accession>A0A2P6RWU0</accession>
<keyword evidence="1" id="KW-1133">Transmembrane helix</keyword>
<keyword evidence="1" id="KW-0472">Membrane</keyword>
<dbReference type="Gramene" id="PRQ50881">
    <property type="protein sequence ID" value="PRQ50881"/>
    <property type="gene ID" value="RchiOBHm_Chr2g0138101"/>
</dbReference>
<sequence length="170" mass="17806">MGVSPSKRVKSSFSNSPEFNSACDSAFSHCLSLTEHGFDGVFPFQLATASDHLYQTLQAGPHPHPLILRWVPSPPTRSQVDSALRAVPRESKATTTTTTLGPAQFKQWAVELFAGAVVCNARQALMVRVPIGVAGIAGLGAASRSGKDIVGTAIGVYALGVATAIYLGLQ</sequence>
<dbReference type="PANTHER" id="PTHR36743">
    <property type="entry name" value="OS04G0495300 PROTEIN"/>
    <property type="match status" value="1"/>
</dbReference>
<feature type="transmembrane region" description="Helical" evidence="1">
    <location>
        <begin position="125"/>
        <end position="143"/>
    </location>
</feature>
<gene>
    <name evidence="2" type="ORF">RchiOBHm_Chr2g0138101</name>
</gene>
<dbReference type="EMBL" id="PDCK01000040">
    <property type="protein sequence ID" value="PRQ50881.1"/>
    <property type="molecule type" value="Genomic_DNA"/>
</dbReference>
<dbReference type="Proteomes" id="UP000238479">
    <property type="component" value="Chromosome 2"/>
</dbReference>
<feature type="transmembrane region" description="Helical" evidence="1">
    <location>
        <begin position="149"/>
        <end position="169"/>
    </location>
</feature>
<dbReference type="STRING" id="74649.A0A2P6RWU0"/>
<evidence type="ECO:0008006" key="4">
    <source>
        <dbReference type="Google" id="ProtNLM"/>
    </source>
</evidence>
<proteinExistence type="predicted"/>
<dbReference type="PANTHER" id="PTHR36743:SF1">
    <property type="entry name" value="OS04G0495300 PROTEIN"/>
    <property type="match status" value="1"/>
</dbReference>
<organism evidence="2 3">
    <name type="scientific">Rosa chinensis</name>
    <name type="common">China rose</name>
    <dbReference type="NCBI Taxonomy" id="74649"/>
    <lineage>
        <taxon>Eukaryota</taxon>
        <taxon>Viridiplantae</taxon>
        <taxon>Streptophyta</taxon>
        <taxon>Embryophyta</taxon>
        <taxon>Tracheophyta</taxon>
        <taxon>Spermatophyta</taxon>
        <taxon>Magnoliopsida</taxon>
        <taxon>eudicotyledons</taxon>
        <taxon>Gunneridae</taxon>
        <taxon>Pentapetalae</taxon>
        <taxon>rosids</taxon>
        <taxon>fabids</taxon>
        <taxon>Rosales</taxon>
        <taxon>Rosaceae</taxon>
        <taxon>Rosoideae</taxon>
        <taxon>Rosoideae incertae sedis</taxon>
        <taxon>Rosa</taxon>
    </lineage>
</organism>
<dbReference type="OrthoDB" id="1885878at2759"/>
<protein>
    <recommendedName>
        <fullName evidence="4">Transmembrane protein</fullName>
    </recommendedName>
</protein>
<evidence type="ECO:0000256" key="1">
    <source>
        <dbReference type="SAM" id="Phobius"/>
    </source>
</evidence>
<dbReference type="AlphaFoldDB" id="A0A2P6RWU0"/>
<evidence type="ECO:0000313" key="2">
    <source>
        <dbReference type="EMBL" id="PRQ50881.1"/>
    </source>
</evidence>